<name>A0AAV6XRL9_9LAMI</name>
<dbReference type="PANTHER" id="PTHR32444:SF235">
    <property type="entry name" value="OS01G0783900 PROTEIN"/>
    <property type="match status" value="1"/>
</dbReference>
<keyword evidence="3" id="KW-1185">Reference proteome</keyword>
<evidence type="ECO:0000313" key="2">
    <source>
        <dbReference type="EMBL" id="KAG8385671.1"/>
    </source>
</evidence>
<accession>A0AAV6XRL9</accession>
<evidence type="ECO:0000256" key="1">
    <source>
        <dbReference type="ARBA" id="ARBA00022729"/>
    </source>
</evidence>
<gene>
    <name evidence="2" type="ORF">BUALT_Bualt03G0069400</name>
</gene>
<sequence length="191" mass="21522">MLQSFDYLTDTGLPGMIYGMDRKSGLNRFLTSWESFSDPAHGEFSIGFDPYDIPQVFLYKDSAPIYRIGPWNGHNLNAPDFSNVTTLLNYKFINNKEEVWQFWNEGGALEIVDSTIADSCLIEDVVRCIQVGQLCVQDNATDRPEMSSVIFILSNEVSIPIPKQPIFTIEKVNETGISSENEMTVTAVDVY</sequence>
<dbReference type="InterPro" id="IPR036426">
    <property type="entry name" value="Bulb-type_lectin_dom_sf"/>
</dbReference>
<reference evidence="2" key="1">
    <citation type="submission" date="2019-10" db="EMBL/GenBank/DDBJ databases">
        <authorList>
            <person name="Zhang R."/>
            <person name="Pan Y."/>
            <person name="Wang J."/>
            <person name="Ma R."/>
            <person name="Yu S."/>
        </authorList>
    </citation>
    <scope>NUCLEOTIDE SEQUENCE</scope>
    <source>
        <strain evidence="2">LA-IB0</strain>
        <tissue evidence="2">Leaf</tissue>
    </source>
</reference>
<comment type="caution">
    <text evidence="2">The sequence shown here is derived from an EMBL/GenBank/DDBJ whole genome shotgun (WGS) entry which is preliminary data.</text>
</comment>
<organism evidence="2 3">
    <name type="scientific">Buddleja alternifolia</name>
    <dbReference type="NCBI Taxonomy" id="168488"/>
    <lineage>
        <taxon>Eukaryota</taxon>
        <taxon>Viridiplantae</taxon>
        <taxon>Streptophyta</taxon>
        <taxon>Embryophyta</taxon>
        <taxon>Tracheophyta</taxon>
        <taxon>Spermatophyta</taxon>
        <taxon>Magnoliopsida</taxon>
        <taxon>eudicotyledons</taxon>
        <taxon>Gunneridae</taxon>
        <taxon>Pentapetalae</taxon>
        <taxon>asterids</taxon>
        <taxon>lamiids</taxon>
        <taxon>Lamiales</taxon>
        <taxon>Scrophulariaceae</taxon>
        <taxon>Buddlejeae</taxon>
        <taxon>Buddleja</taxon>
    </lineage>
</organism>
<dbReference type="AlphaFoldDB" id="A0AAV6XRL9"/>
<proteinExistence type="predicted"/>
<dbReference type="PANTHER" id="PTHR32444">
    <property type="entry name" value="BULB-TYPE LECTIN DOMAIN-CONTAINING PROTEIN"/>
    <property type="match status" value="1"/>
</dbReference>
<dbReference type="Proteomes" id="UP000826271">
    <property type="component" value="Unassembled WGS sequence"/>
</dbReference>
<evidence type="ECO:0000313" key="3">
    <source>
        <dbReference type="Proteomes" id="UP000826271"/>
    </source>
</evidence>
<dbReference type="EMBL" id="WHWC01000003">
    <property type="protein sequence ID" value="KAG8385671.1"/>
    <property type="molecule type" value="Genomic_DNA"/>
</dbReference>
<dbReference type="SUPFAM" id="SSF51110">
    <property type="entry name" value="alpha-D-mannose-specific plant lectins"/>
    <property type="match status" value="1"/>
</dbReference>
<keyword evidence="1" id="KW-0732">Signal</keyword>
<dbReference type="Gene3D" id="1.10.510.10">
    <property type="entry name" value="Transferase(Phosphotransferase) domain 1"/>
    <property type="match status" value="1"/>
</dbReference>
<protein>
    <submittedName>
        <fullName evidence="2">Uncharacterized protein</fullName>
    </submittedName>
</protein>